<sequence>MLRKFKLDKFCTNKTAFNETGSKHRKKRTRWQNNKNNNLRLSVV</sequence>
<feature type="region of interest" description="Disordered" evidence="1">
    <location>
        <begin position="19"/>
        <end position="44"/>
    </location>
</feature>
<dbReference type="EMBL" id="FO704550">
    <property type="protein sequence ID" value="CDG18165.1"/>
    <property type="molecule type" value="Genomic_DNA"/>
</dbReference>
<feature type="compositionally biased region" description="Polar residues" evidence="1">
    <location>
        <begin position="31"/>
        <end position="44"/>
    </location>
</feature>
<proteinExistence type="predicted"/>
<dbReference type="Proteomes" id="UP000032721">
    <property type="component" value="Chromosome"/>
</dbReference>
<gene>
    <name evidence="2" type="ORF">XDD1_2466</name>
</gene>
<evidence type="ECO:0000256" key="1">
    <source>
        <dbReference type="SAM" id="MobiDB-lite"/>
    </source>
</evidence>
<organism evidence="2 3">
    <name type="scientific">Xenorhabdus doucetiae</name>
    <dbReference type="NCBI Taxonomy" id="351671"/>
    <lineage>
        <taxon>Bacteria</taxon>
        <taxon>Pseudomonadati</taxon>
        <taxon>Pseudomonadota</taxon>
        <taxon>Gammaproteobacteria</taxon>
        <taxon>Enterobacterales</taxon>
        <taxon>Morganellaceae</taxon>
        <taxon>Xenorhabdus</taxon>
    </lineage>
</organism>
<evidence type="ECO:0000313" key="3">
    <source>
        <dbReference type="Proteomes" id="UP000032721"/>
    </source>
</evidence>
<reference evidence="2 3" key="1">
    <citation type="submission" date="2013-07" db="EMBL/GenBank/DDBJ databases">
        <authorList>
            <person name="Genoscope - CEA"/>
        </authorList>
    </citation>
    <scope>NUCLEOTIDE SEQUENCE [LARGE SCALE GENOMIC DNA]</scope>
    <source>
        <strain evidence="3">FRM16 / DSM 17909</strain>
    </source>
</reference>
<protein>
    <submittedName>
        <fullName evidence="2">Uncharacterized protein</fullName>
    </submittedName>
</protein>
<dbReference type="HOGENOM" id="CLU_3224054_0_0_6"/>
<accession>A0A068QWA9</accession>
<dbReference type="AlphaFoldDB" id="A0A068QWA9"/>
<name>A0A068QWA9_9GAMM</name>
<evidence type="ECO:0000313" key="2">
    <source>
        <dbReference type="EMBL" id="CDG18165.1"/>
    </source>
</evidence>
<dbReference type="KEGG" id="xdo:XDD1_2466"/>